<dbReference type="SUPFAM" id="SSF103473">
    <property type="entry name" value="MFS general substrate transporter"/>
    <property type="match status" value="1"/>
</dbReference>
<dbReference type="Proteomes" id="UP000292781">
    <property type="component" value="Unassembled WGS sequence"/>
</dbReference>
<dbReference type="PANTHER" id="PTHR23502:SF132">
    <property type="entry name" value="POLYAMINE TRANSPORTER 2-RELATED"/>
    <property type="match status" value="1"/>
</dbReference>
<reference evidence="10 11" key="1">
    <citation type="submission" date="2019-02" db="EMBL/GenBank/DDBJ databases">
        <title>Siculibacillus lacustris gen. nov., sp. nov., a new rosette-forming bacterium isolated from a freshwater crater lake (Lake St. Ana, Romania).</title>
        <authorList>
            <person name="Felfoldi T."/>
            <person name="Marton Z."/>
            <person name="Szabo A."/>
            <person name="Mentes A."/>
            <person name="Boka K."/>
            <person name="Marialigeti K."/>
            <person name="Mathe I."/>
            <person name="Koncz M."/>
            <person name="Schumann P."/>
            <person name="Toth E."/>
        </authorList>
    </citation>
    <scope>NUCLEOTIDE SEQUENCE [LARGE SCALE GENOMIC DNA]</scope>
    <source>
        <strain evidence="10 11">SA-279</strain>
    </source>
</reference>
<dbReference type="NCBIfam" id="TIGR00710">
    <property type="entry name" value="efflux_Bcr_CflA"/>
    <property type="match status" value="1"/>
</dbReference>
<evidence type="ECO:0000256" key="6">
    <source>
        <dbReference type="ARBA" id="ARBA00022989"/>
    </source>
</evidence>
<proteinExistence type="inferred from homology"/>
<dbReference type="InterPro" id="IPR004812">
    <property type="entry name" value="Efflux_drug-R_Bcr/CmlA"/>
</dbReference>
<dbReference type="GO" id="GO:0005886">
    <property type="term" value="C:plasma membrane"/>
    <property type="evidence" value="ECO:0007669"/>
    <property type="project" value="UniProtKB-SubCell"/>
</dbReference>
<feature type="transmembrane region" description="Helical" evidence="8">
    <location>
        <begin position="104"/>
        <end position="125"/>
    </location>
</feature>
<dbReference type="GO" id="GO:0042910">
    <property type="term" value="F:xenobiotic transmembrane transporter activity"/>
    <property type="evidence" value="ECO:0007669"/>
    <property type="project" value="InterPro"/>
</dbReference>
<feature type="domain" description="Major facilitator superfamily (MFS) profile" evidence="9">
    <location>
        <begin position="10"/>
        <end position="400"/>
    </location>
</feature>
<gene>
    <name evidence="10" type="ORF">EYW49_14475</name>
</gene>
<dbReference type="CDD" id="cd17320">
    <property type="entry name" value="MFS_MdfA_MDR_like"/>
    <property type="match status" value="1"/>
</dbReference>
<evidence type="ECO:0000313" key="11">
    <source>
        <dbReference type="Proteomes" id="UP000292781"/>
    </source>
</evidence>
<dbReference type="GO" id="GO:1990961">
    <property type="term" value="P:xenobiotic detoxification by transmembrane export across the plasma membrane"/>
    <property type="evidence" value="ECO:0007669"/>
    <property type="project" value="InterPro"/>
</dbReference>
<dbReference type="PANTHER" id="PTHR23502">
    <property type="entry name" value="MAJOR FACILITATOR SUPERFAMILY"/>
    <property type="match status" value="1"/>
</dbReference>
<dbReference type="InterPro" id="IPR020846">
    <property type="entry name" value="MFS_dom"/>
</dbReference>
<feature type="transmembrane region" description="Helical" evidence="8">
    <location>
        <begin position="217"/>
        <end position="241"/>
    </location>
</feature>
<comment type="caution">
    <text evidence="8">Lacks conserved residue(s) required for the propagation of feature annotation.</text>
</comment>
<dbReference type="InterPro" id="IPR011701">
    <property type="entry name" value="MFS"/>
</dbReference>
<keyword evidence="4" id="KW-1003">Cell membrane</keyword>
<keyword evidence="6 8" id="KW-1133">Transmembrane helix</keyword>
<evidence type="ECO:0000256" key="2">
    <source>
        <dbReference type="ARBA" id="ARBA00006236"/>
    </source>
</evidence>
<evidence type="ECO:0000256" key="3">
    <source>
        <dbReference type="ARBA" id="ARBA00022448"/>
    </source>
</evidence>
<evidence type="ECO:0000256" key="7">
    <source>
        <dbReference type="ARBA" id="ARBA00023136"/>
    </source>
</evidence>
<feature type="transmembrane region" description="Helical" evidence="8">
    <location>
        <begin position="165"/>
        <end position="186"/>
    </location>
</feature>
<feature type="transmembrane region" description="Helical" evidence="8">
    <location>
        <begin position="374"/>
        <end position="395"/>
    </location>
</feature>
<evidence type="ECO:0000313" key="10">
    <source>
        <dbReference type="EMBL" id="TBW36306.1"/>
    </source>
</evidence>
<dbReference type="PROSITE" id="PS50850">
    <property type="entry name" value="MFS"/>
    <property type="match status" value="1"/>
</dbReference>
<evidence type="ECO:0000259" key="9">
    <source>
        <dbReference type="PROSITE" id="PS50850"/>
    </source>
</evidence>
<dbReference type="EMBL" id="SJFN01000021">
    <property type="protein sequence ID" value="TBW36306.1"/>
    <property type="molecule type" value="Genomic_DNA"/>
</dbReference>
<dbReference type="InterPro" id="IPR036259">
    <property type="entry name" value="MFS_trans_sf"/>
</dbReference>
<evidence type="ECO:0000256" key="5">
    <source>
        <dbReference type="ARBA" id="ARBA00022692"/>
    </source>
</evidence>
<organism evidence="10 11">
    <name type="scientific">Siculibacillus lacustris</name>
    <dbReference type="NCBI Taxonomy" id="1549641"/>
    <lineage>
        <taxon>Bacteria</taxon>
        <taxon>Pseudomonadati</taxon>
        <taxon>Pseudomonadota</taxon>
        <taxon>Alphaproteobacteria</taxon>
        <taxon>Hyphomicrobiales</taxon>
        <taxon>Ancalomicrobiaceae</taxon>
        <taxon>Siculibacillus</taxon>
    </lineage>
</organism>
<dbReference type="Gene3D" id="1.20.1720.10">
    <property type="entry name" value="Multidrug resistance protein D"/>
    <property type="match status" value="1"/>
</dbReference>
<keyword evidence="5 8" id="KW-0812">Transmembrane</keyword>
<feature type="transmembrane region" description="Helical" evidence="8">
    <location>
        <begin position="283"/>
        <end position="302"/>
    </location>
</feature>
<keyword evidence="8" id="KW-0997">Cell inner membrane</keyword>
<protein>
    <recommendedName>
        <fullName evidence="8">Bcr/CflA family efflux transporter</fullName>
    </recommendedName>
</protein>
<dbReference type="Pfam" id="PF07690">
    <property type="entry name" value="MFS_1"/>
    <property type="match status" value="1"/>
</dbReference>
<dbReference type="PRINTS" id="PR01036">
    <property type="entry name" value="TCRTETB"/>
</dbReference>
<evidence type="ECO:0000256" key="8">
    <source>
        <dbReference type="RuleBase" id="RU365088"/>
    </source>
</evidence>
<keyword evidence="11" id="KW-1185">Reference proteome</keyword>
<feature type="transmembrane region" description="Helical" evidence="8">
    <location>
        <begin position="253"/>
        <end position="271"/>
    </location>
</feature>
<comment type="similarity">
    <text evidence="2 8">Belongs to the major facilitator superfamily. Bcr/CmlA family.</text>
</comment>
<feature type="transmembrane region" description="Helical" evidence="8">
    <location>
        <begin position="51"/>
        <end position="67"/>
    </location>
</feature>
<feature type="transmembrane region" description="Helical" evidence="8">
    <location>
        <begin position="308"/>
        <end position="327"/>
    </location>
</feature>
<feature type="transmembrane region" description="Helical" evidence="8">
    <location>
        <begin position="79"/>
        <end position="98"/>
    </location>
</feature>
<dbReference type="RefSeq" id="WP_131310302.1">
    <property type="nucleotide sequence ID" value="NZ_SJFN01000021.1"/>
</dbReference>
<accession>A0A4V2KT96</accession>
<feature type="transmembrane region" description="Helical" evidence="8">
    <location>
        <begin position="137"/>
        <end position="159"/>
    </location>
</feature>
<evidence type="ECO:0000256" key="1">
    <source>
        <dbReference type="ARBA" id="ARBA00004651"/>
    </source>
</evidence>
<keyword evidence="7 8" id="KW-0472">Membrane</keyword>
<name>A0A4V2KT96_9HYPH</name>
<sequence>MSVIPVTMSAGRTTVIGGLLIALGSVSMAIYTPAMPALVLAFGTSMAMVKSTLTAYFAGFALAQLVCGPLSDGYGRRPIAGLFLVLYVAGSVVAMLASSIEVLIAARLLQGIGAAVGVAVARAVVRDLFVGQQSAQVMNAIGIMLAIGPAVAPTIGGIVLDLSGWHAIFVVMAAVGLAAMAMVGFAMPETNLSRDPARARPGRVLATYGQLIVDRRFIVPAVTMGTAIGVFYALGTILPFVLIDRVGLTPTHFGFGMLAQTGSYTLGGLVTRRLMAVWGAERLVLPGLIFGLLGALATAALGHGITPTYATVMIPIGIFAFAAAAIMPDLTTRALAPFAETAGSASALLGFIQMGAGFVGGLAATAFVDPVNALGTIFPAMLTIAFATHLLGLWWPKARV</sequence>
<comment type="subcellular location">
    <subcellularLocation>
        <location evidence="8">Cell inner membrane</location>
        <topology evidence="8">Multi-pass membrane protein</topology>
    </subcellularLocation>
    <subcellularLocation>
        <location evidence="1">Cell membrane</location>
        <topology evidence="1">Multi-pass membrane protein</topology>
    </subcellularLocation>
</comment>
<evidence type="ECO:0000256" key="4">
    <source>
        <dbReference type="ARBA" id="ARBA00022475"/>
    </source>
</evidence>
<feature type="transmembrane region" description="Helical" evidence="8">
    <location>
        <begin position="348"/>
        <end position="368"/>
    </location>
</feature>
<comment type="caution">
    <text evidence="10">The sequence shown here is derived from an EMBL/GenBank/DDBJ whole genome shotgun (WGS) entry which is preliminary data.</text>
</comment>
<keyword evidence="3 8" id="KW-0813">Transport</keyword>
<dbReference type="OrthoDB" id="9800416at2"/>
<dbReference type="AlphaFoldDB" id="A0A4V2KT96"/>